<dbReference type="NCBIfam" id="TIGR04192">
    <property type="entry name" value="GRASP_w_spasm"/>
    <property type="match status" value="1"/>
</dbReference>
<dbReference type="AlphaFoldDB" id="A0A847SS81"/>
<proteinExistence type="predicted"/>
<organism evidence="1 2">
    <name type="scientific">Chitinophaga eiseniae</name>
    <dbReference type="NCBI Taxonomy" id="634771"/>
    <lineage>
        <taxon>Bacteria</taxon>
        <taxon>Pseudomonadati</taxon>
        <taxon>Bacteroidota</taxon>
        <taxon>Chitinophagia</taxon>
        <taxon>Chitinophagales</taxon>
        <taxon>Chitinophagaceae</taxon>
        <taxon>Chitinophaga</taxon>
    </lineage>
</organism>
<dbReference type="PANTHER" id="PTHR21621">
    <property type="entry name" value="RIBOSOMAL PROTEIN S6 MODIFICATION PROTEIN"/>
    <property type="match status" value="1"/>
</dbReference>
<dbReference type="SUPFAM" id="SSF56059">
    <property type="entry name" value="Glutathione synthetase ATP-binding domain-like"/>
    <property type="match status" value="1"/>
</dbReference>
<name>A0A847SS81_9BACT</name>
<dbReference type="InterPro" id="IPR026455">
    <property type="entry name" value="GRASP_w_spasm"/>
</dbReference>
<reference evidence="1 2" key="1">
    <citation type="submission" date="2020-04" db="EMBL/GenBank/DDBJ databases">
        <authorList>
            <person name="Yin C."/>
        </authorList>
    </citation>
    <scope>NUCLEOTIDE SEQUENCE [LARGE SCALE GENOMIC DNA]</scope>
    <source>
        <strain evidence="1 2">Ak56</strain>
    </source>
</reference>
<accession>A0A847SS81</accession>
<evidence type="ECO:0000313" key="1">
    <source>
        <dbReference type="EMBL" id="NLR82475.1"/>
    </source>
</evidence>
<dbReference type="EMBL" id="JABAHZ010000010">
    <property type="protein sequence ID" value="NLR82475.1"/>
    <property type="molecule type" value="Genomic_DNA"/>
</dbReference>
<sequence length="332" mass="38487">MRDTILIISEYSDVSTNKVMEYLHHHGEKKVIRINAEDVINLNGIDLGTDKSSVSISYLNREIVYDEMKSIWYRRGDLLCGKFNAYGTEAIESQVNRFLLEEWRVVRDFLLGVKRIDSSVFVLGDLSKEEYCNKLHNLNIAHTVGIKIPPTIITSRKSELEKFINLYGIIVTKAISNTPTFHFENSNYSTRGTAILTAEGINKLPDRFFPILAQKYIDKVLEVRVFYIKGDCYAMAIFSQDSEKTKIDYRNYDHEQANRIVPFKLPTIVKQRILKLMRALDLDTGSLDLIYTTHNEFVFLEVNPCGQFDWLSYNCNYYIERRIAKMLSNGKN</sequence>
<dbReference type="GO" id="GO:0009432">
    <property type="term" value="P:SOS response"/>
    <property type="evidence" value="ECO:0007669"/>
    <property type="project" value="TreeGrafter"/>
</dbReference>
<protein>
    <submittedName>
        <fullName evidence="1">Grasp-with-spasm system ATP-grasp peptide maturase</fullName>
    </submittedName>
</protein>
<dbReference type="GO" id="GO:0005737">
    <property type="term" value="C:cytoplasm"/>
    <property type="evidence" value="ECO:0007669"/>
    <property type="project" value="TreeGrafter"/>
</dbReference>
<evidence type="ECO:0000313" key="2">
    <source>
        <dbReference type="Proteomes" id="UP000552864"/>
    </source>
</evidence>
<dbReference type="Gene3D" id="3.30.470.20">
    <property type="entry name" value="ATP-grasp fold, B domain"/>
    <property type="match status" value="1"/>
</dbReference>
<comment type="caution">
    <text evidence="1">The sequence shown here is derived from an EMBL/GenBank/DDBJ whole genome shotgun (WGS) entry which is preliminary data.</text>
</comment>
<gene>
    <name evidence="1" type="primary">gwsG</name>
    <name evidence="1" type="ORF">HGH91_27915</name>
</gene>
<dbReference type="PANTHER" id="PTHR21621:SF0">
    <property type="entry name" value="BETA-CITRYLGLUTAMATE SYNTHASE B-RELATED"/>
    <property type="match status" value="1"/>
</dbReference>
<dbReference type="RefSeq" id="WP_168742546.1">
    <property type="nucleotide sequence ID" value="NZ_JABAHZ010000010.1"/>
</dbReference>
<keyword evidence="2" id="KW-1185">Reference proteome</keyword>
<dbReference type="GO" id="GO:0018169">
    <property type="term" value="F:ribosomal S6-glutamic acid ligase activity"/>
    <property type="evidence" value="ECO:0007669"/>
    <property type="project" value="TreeGrafter"/>
</dbReference>
<dbReference type="Proteomes" id="UP000552864">
    <property type="component" value="Unassembled WGS sequence"/>
</dbReference>